<evidence type="ECO:0000259" key="5">
    <source>
        <dbReference type="PROSITE" id="PS51635"/>
    </source>
</evidence>
<dbReference type="Pfam" id="PF01734">
    <property type="entry name" value="Patatin"/>
    <property type="match status" value="1"/>
</dbReference>
<sequence>MGEKTKILDPNRQYGLVLEGGGARGAYQIGAWMALRQAGIRIKGIAGASVGALNGALICMDDIEKARNIWENIRYSQIMNVEDQVMERLYPFHLKHLPGLLREGKRILKSGGLDVEPLKRLIEENIDEAKIRASGCQLFMTACSLTDRKPVAVEVSQIPEGELADMLMASSYLIGFRQEKLGGKYYLDGAYCNNVPVDILIGEGYKDIIVIRIYGFGVDTEKRLKVPEDVRLYHICPKEDLGKILEFDASRARKNIAVGYRDGCRLTGIREK</sequence>
<accession>A0A9D2TDM7</accession>
<dbReference type="SUPFAM" id="SSF52151">
    <property type="entry name" value="FabD/lysophospholipase-like"/>
    <property type="match status" value="1"/>
</dbReference>
<feature type="short sequence motif" description="DGA/G" evidence="4">
    <location>
        <begin position="188"/>
        <end position="190"/>
    </location>
</feature>
<comment type="caution">
    <text evidence="6">The sequence shown here is derived from an EMBL/GenBank/DDBJ whole genome shotgun (WGS) entry which is preliminary data.</text>
</comment>
<proteinExistence type="predicted"/>
<dbReference type="AlphaFoldDB" id="A0A9D2TDM7"/>
<dbReference type="InterPro" id="IPR050301">
    <property type="entry name" value="NTE"/>
</dbReference>
<protein>
    <submittedName>
        <fullName evidence="6">Patatin-like phospholipase family protein</fullName>
    </submittedName>
</protein>
<dbReference type="GO" id="GO:0016787">
    <property type="term" value="F:hydrolase activity"/>
    <property type="evidence" value="ECO:0007669"/>
    <property type="project" value="UniProtKB-UniRule"/>
</dbReference>
<organism evidence="6 7">
    <name type="scientific">Candidatus Enterocloster excrementigallinarum</name>
    <dbReference type="NCBI Taxonomy" id="2838558"/>
    <lineage>
        <taxon>Bacteria</taxon>
        <taxon>Bacillati</taxon>
        <taxon>Bacillota</taxon>
        <taxon>Clostridia</taxon>
        <taxon>Lachnospirales</taxon>
        <taxon>Lachnospiraceae</taxon>
        <taxon>Enterocloster</taxon>
    </lineage>
</organism>
<evidence type="ECO:0000256" key="2">
    <source>
        <dbReference type="ARBA" id="ARBA00022963"/>
    </source>
</evidence>
<feature type="active site" description="Nucleophile" evidence="4">
    <location>
        <position position="49"/>
    </location>
</feature>
<evidence type="ECO:0000256" key="3">
    <source>
        <dbReference type="ARBA" id="ARBA00023098"/>
    </source>
</evidence>
<evidence type="ECO:0000313" key="6">
    <source>
        <dbReference type="EMBL" id="HJC66520.1"/>
    </source>
</evidence>
<feature type="short sequence motif" description="GXSXG" evidence="4">
    <location>
        <begin position="47"/>
        <end position="51"/>
    </location>
</feature>
<dbReference type="GO" id="GO:0016042">
    <property type="term" value="P:lipid catabolic process"/>
    <property type="evidence" value="ECO:0007669"/>
    <property type="project" value="UniProtKB-UniRule"/>
</dbReference>
<dbReference type="PROSITE" id="PS51635">
    <property type="entry name" value="PNPLA"/>
    <property type="match status" value="1"/>
</dbReference>
<reference evidence="6" key="2">
    <citation type="submission" date="2021-04" db="EMBL/GenBank/DDBJ databases">
        <authorList>
            <person name="Gilroy R."/>
        </authorList>
    </citation>
    <scope>NUCLEOTIDE SEQUENCE</scope>
    <source>
        <strain evidence="6">CHK198-12963</strain>
    </source>
</reference>
<feature type="domain" description="PNPLA" evidence="5">
    <location>
        <begin position="16"/>
        <end position="201"/>
    </location>
</feature>
<dbReference type="InterPro" id="IPR016035">
    <property type="entry name" value="Acyl_Trfase/lysoPLipase"/>
</dbReference>
<keyword evidence="3 4" id="KW-0443">Lipid metabolism</keyword>
<feature type="short sequence motif" description="GXGXXG" evidence="4">
    <location>
        <begin position="20"/>
        <end position="25"/>
    </location>
</feature>
<evidence type="ECO:0000256" key="1">
    <source>
        <dbReference type="ARBA" id="ARBA00022801"/>
    </source>
</evidence>
<dbReference type="CDD" id="cd07209">
    <property type="entry name" value="Pat_hypo_Ecoli_Z1214_like"/>
    <property type="match status" value="1"/>
</dbReference>
<evidence type="ECO:0000313" key="7">
    <source>
        <dbReference type="Proteomes" id="UP000823863"/>
    </source>
</evidence>
<dbReference type="InterPro" id="IPR002641">
    <property type="entry name" value="PNPLA_dom"/>
</dbReference>
<evidence type="ECO:0000256" key="4">
    <source>
        <dbReference type="PROSITE-ProRule" id="PRU01161"/>
    </source>
</evidence>
<name>A0A9D2TDM7_9FIRM</name>
<keyword evidence="1 4" id="KW-0378">Hydrolase</keyword>
<reference evidence="6" key="1">
    <citation type="journal article" date="2021" name="PeerJ">
        <title>Extensive microbial diversity within the chicken gut microbiome revealed by metagenomics and culture.</title>
        <authorList>
            <person name="Gilroy R."/>
            <person name="Ravi A."/>
            <person name="Getino M."/>
            <person name="Pursley I."/>
            <person name="Horton D.L."/>
            <person name="Alikhan N.F."/>
            <person name="Baker D."/>
            <person name="Gharbi K."/>
            <person name="Hall N."/>
            <person name="Watson M."/>
            <person name="Adriaenssens E.M."/>
            <person name="Foster-Nyarko E."/>
            <person name="Jarju S."/>
            <person name="Secka A."/>
            <person name="Antonio M."/>
            <person name="Oren A."/>
            <person name="Chaudhuri R.R."/>
            <person name="La Ragione R."/>
            <person name="Hildebrand F."/>
            <person name="Pallen M.J."/>
        </authorList>
    </citation>
    <scope>NUCLEOTIDE SEQUENCE</scope>
    <source>
        <strain evidence="6">CHK198-12963</strain>
    </source>
</reference>
<dbReference type="Proteomes" id="UP000823863">
    <property type="component" value="Unassembled WGS sequence"/>
</dbReference>
<feature type="active site" description="Proton acceptor" evidence="4">
    <location>
        <position position="188"/>
    </location>
</feature>
<dbReference type="PANTHER" id="PTHR14226">
    <property type="entry name" value="NEUROPATHY TARGET ESTERASE/SWISS CHEESE D.MELANOGASTER"/>
    <property type="match status" value="1"/>
</dbReference>
<dbReference type="Gene3D" id="3.40.1090.10">
    <property type="entry name" value="Cytosolic phospholipase A2 catalytic domain"/>
    <property type="match status" value="2"/>
</dbReference>
<dbReference type="EMBL" id="DWWB01000038">
    <property type="protein sequence ID" value="HJC66520.1"/>
    <property type="molecule type" value="Genomic_DNA"/>
</dbReference>
<keyword evidence="2 4" id="KW-0442">Lipid degradation</keyword>
<dbReference type="PANTHER" id="PTHR14226:SF57">
    <property type="entry name" value="BLR7027 PROTEIN"/>
    <property type="match status" value="1"/>
</dbReference>
<gene>
    <name evidence="6" type="ORF">H9931_07365</name>
</gene>